<dbReference type="GO" id="GO:0022857">
    <property type="term" value="F:transmembrane transporter activity"/>
    <property type="evidence" value="ECO:0007669"/>
    <property type="project" value="InterPro"/>
</dbReference>
<evidence type="ECO:0000256" key="3">
    <source>
        <dbReference type="ARBA" id="ARBA00022692"/>
    </source>
</evidence>
<feature type="transmembrane region" description="Helical" evidence="6">
    <location>
        <begin position="280"/>
        <end position="310"/>
    </location>
</feature>
<reference evidence="7 8" key="1">
    <citation type="submission" date="2018-06" db="EMBL/GenBank/DDBJ databases">
        <authorList>
            <consortium name="Pathogen Informatics"/>
            <person name="Doyle S."/>
        </authorList>
    </citation>
    <scope>NUCLEOTIDE SEQUENCE [LARGE SCALE GENOMIC DNA]</scope>
    <source>
        <strain evidence="7 8">NCTC10684</strain>
    </source>
</reference>
<feature type="transmembrane region" description="Helical" evidence="6">
    <location>
        <begin position="113"/>
        <end position="136"/>
    </location>
</feature>
<dbReference type="RefSeq" id="WP_115733427.1">
    <property type="nucleotide sequence ID" value="NZ_BAAAVY010000004.1"/>
</dbReference>
<dbReference type="PANTHER" id="PTHR47089:SF1">
    <property type="entry name" value="GUANOSINE ABC TRANSPORTER PERMEASE PROTEIN NUPP"/>
    <property type="match status" value="1"/>
</dbReference>
<evidence type="ECO:0000313" key="7">
    <source>
        <dbReference type="EMBL" id="SUU91580.1"/>
    </source>
</evidence>
<feature type="transmembrane region" description="Helical" evidence="6">
    <location>
        <begin position="148"/>
        <end position="167"/>
    </location>
</feature>
<accession>A0A380WRP8</accession>
<gene>
    <name evidence="7" type="ORF">NCTC10684_04849</name>
</gene>
<dbReference type="GO" id="GO:0005886">
    <property type="term" value="C:plasma membrane"/>
    <property type="evidence" value="ECO:0007669"/>
    <property type="project" value="UniProtKB-SubCell"/>
</dbReference>
<sequence>MRLEPKPAPSLAVTLLFPLAAIVATLLITSLLVLAAGASPLSVFYLVAKGAAGSQFALLETLTRATPLIFTGLAVAVAFRAKLWNIGAEAQLYVGGIVTVVLGTGALPLPAPVLIPVIMVAAMAAGAALLLGPAVLKTRFGVDEVVTTLLLNFIVLLFVSMLLEGVLKDPMGLGWPQSQKVIAEAQLPRIIQGKRLHYGFVIAVVSAIVVWVIMKKTVLGYEMLAVGHNPEGARFVGIPVNRVLMKTALLSGGLAALAGFSEVSGLKGNLTLDLSPGYGYSGIVVAMLAMLNPLGVIASAIFVAGIFVGADAMSRVAKVPSYIADVMVATSLLTMVVAILLTRFRVRWR</sequence>
<dbReference type="EMBL" id="UFSM01000001">
    <property type="protein sequence ID" value="SUU91580.1"/>
    <property type="molecule type" value="Genomic_DNA"/>
</dbReference>
<evidence type="ECO:0000256" key="4">
    <source>
        <dbReference type="ARBA" id="ARBA00022989"/>
    </source>
</evidence>
<keyword evidence="2" id="KW-1003">Cell membrane</keyword>
<dbReference type="OrthoDB" id="9809785at2"/>
<dbReference type="PANTHER" id="PTHR47089">
    <property type="entry name" value="ABC TRANSPORTER, PERMEASE PROTEIN"/>
    <property type="match status" value="1"/>
</dbReference>
<name>A0A380WRP8_AMIAI</name>
<feature type="transmembrane region" description="Helical" evidence="6">
    <location>
        <begin position="322"/>
        <end position="341"/>
    </location>
</feature>
<keyword evidence="4 6" id="KW-1133">Transmembrane helix</keyword>
<keyword evidence="3 6" id="KW-0812">Transmembrane</keyword>
<feature type="transmembrane region" description="Helical" evidence="6">
    <location>
        <begin position="56"/>
        <end position="78"/>
    </location>
</feature>
<dbReference type="AlphaFoldDB" id="A0A380WRP8"/>
<feature type="transmembrane region" description="Helical" evidence="6">
    <location>
        <begin position="12"/>
        <end position="36"/>
    </location>
</feature>
<evidence type="ECO:0000313" key="8">
    <source>
        <dbReference type="Proteomes" id="UP000254701"/>
    </source>
</evidence>
<proteinExistence type="predicted"/>
<dbReference type="InterPro" id="IPR001851">
    <property type="entry name" value="ABC_transp_permease"/>
</dbReference>
<feature type="transmembrane region" description="Helical" evidence="6">
    <location>
        <begin position="90"/>
        <end position="107"/>
    </location>
</feature>
<evidence type="ECO:0000256" key="6">
    <source>
        <dbReference type="SAM" id="Phobius"/>
    </source>
</evidence>
<feature type="transmembrane region" description="Helical" evidence="6">
    <location>
        <begin position="196"/>
        <end position="214"/>
    </location>
</feature>
<organism evidence="7 8">
    <name type="scientific">Aminobacter aminovorans</name>
    <name type="common">Chelatobacter heintzii</name>
    <dbReference type="NCBI Taxonomy" id="83263"/>
    <lineage>
        <taxon>Bacteria</taxon>
        <taxon>Pseudomonadati</taxon>
        <taxon>Pseudomonadota</taxon>
        <taxon>Alphaproteobacteria</taxon>
        <taxon>Hyphomicrobiales</taxon>
        <taxon>Phyllobacteriaceae</taxon>
        <taxon>Aminobacter</taxon>
    </lineage>
</organism>
<evidence type="ECO:0000256" key="1">
    <source>
        <dbReference type="ARBA" id="ARBA00004651"/>
    </source>
</evidence>
<dbReference type="Proteomes" id="UP000254701">
    <property type="component" value="Unassembled WGS sequence"/>
</dbReference>
<comment type="subcellular location">
    <subcellularLocation>
        <location evidence="1">Cell membrane</location>
        <topology evidence="1">Multi-pass membrane protein</topology>
    </subcellularLocation>
</comment>
<evidence type="ECO:0000256" key="2">
    <source>
        <dbReference type="ARBA" id="ARBA00022475"/>
    </source>
</evidence>
<protein>
    <submittedName>
        <fullName evidence="7">Beta-methylgalactoside transporter inner membrane component</fullName>
    </submittedName>
</protein>
<dbReference type="Pfam" id="PF02653">
    <property type="entry name" value="BPD_transp_2"/>
    <property type="match status" value="1"/>
</dbReference>
<evidence type="ECO:0000256" key="5">
    <source>
        <dbReference type="ARBA" id="ARBA00023136"/>
    </source>
</evidence>
<keyword evidence="5 6" id="KW-0472">Membrane</keyword>
<dbReference type="CDD" id="cd06580">
    <property type="entry name" value="TM_PBP1_transp_TpRbsC_like"/>
    <property type="match status" value="1"/>
</dbReference>